<gene>
    <name evidence="9" type="ORF">BGZ80_003745</name>
</gene>
<keyword evidence="4 6" id="KW-0175">Coiled coil</keyword>
<feature type="region of interest" description="Disordered" evidence="7">
    <location>
        <begin position="1"/>
        <end position="56"/>
    </location>
</feature>
<keyword evidence="3" id="KW-0493">Microtubule</keyword>
<dbReference type="EMBL" id="JAAAID010002003">
    <property type="protein sequence ID" value="KAG0008200.1"/>
    <property type="molecule type" value="Genomic_DNA"/>
</dbReference>
<feature type="compositionally biased region" description="Polar residues" evidence="7">
    <location>
        <begin position="218"/>
        <end position="234"/>
    </location>
</feature>
<keyword evidence="5" id="KW-0206">Cytoskeleton</keyword>
<feature type="domain" description="CLIP1 zinc knuckle" evidence="8">
    <location>
        <begin position="1146"/>
        <end position="1163"/>
    </location>
</feature>
<evidence type="ECO:0000256" key="5">
    <source>
        <dbReference type="ARBA" id="ARBA00023212"/>
    </source>
</evidence>
<evidence type="ECO:0000256" key="6">
    <source>
        <dbReference type="SAM" id="Coils"/>
    </source>
</evidence>
<feature type="compositionally biased region" description="Low complexity" evidence="7">
    <location>
        <begin position="1043"/>
        <end position="1053"/>
    </location>
</feature>
<name>A0A9P6MN56_9FUNG</name>
<dbReference type="AlphaFoldDB" id="A0A9P6MN56"/>
<proteinExistence type="predicted"/>
<comment type="caution">
    <text evidence="9">The sequence shown here is derived from an EMBL/GenBank/DDBJ whole genome shotgun (WGS) entry which is preliminary data.</text>
</comment>
<evidence type="ECO:0000256" key="4">
    <source>
        <dbReference type="ARBA" id="ARBA00023054"/>
    </source>
</evidence>
<evidence type="ECO:0000256" key="2">
    <source>
        <dbReference type="ARBA" id="ARBA00022490"/>
    </source>
</evidence>
<feature type="coiled-coil region" evidence="6">
    <location>
        <begin position="583"/>
        <end position="666"/>
    </location>
</feature>
<feature type="compositionally biased region" description="Low complexity" evidence="7">
    <location>
        <begin position="174"/>
        <end position="198"/>
    </location>
</feature>
<protein>
    <recommendedName>
        <fullName evidence="8">CLIP1 zinc knuckle domain-containing protein</fullName>
    </recommendedName>
</protein>
<accession>A0A9P6MN56</accession>
<feature type="non-terminal residue" evidence="9">
    <location>
        <position position="1170"/>
    </location>
</feature>
<dbReference type="Proteomes" id="UP000703661">
    <property type="component" value="Unassembled WGS sequence"/>
</dbReference>
<sequence>AKIAKPELLFPSSPELAGVQEEAPAAQAPPAPSAPPAQLTSHAAQAASKISAGSRASKYIGMTATQLKQRNVLPQPASSTMPAALTTSRITTTAQSHLPGSSVRAPSPTVKALGSVTGSPTTPRTMGPVSTNGRANSPSPVPKQVLRSSSPTTRPAGSRLSQPGVKPTLATLNSKPSAHSRSTSSTSSVTSQSSTTGSKARTSPTPRAVTTPRRLSSRSETPDINNLISPSESRSNLLDQATAIQMSGSPQDNLSLQLQQLQLNLETAVAENNLLKSEVSETKSQLEVNRMLEKKDLSYEERTFLSKSLGREAIDERLAQELEELHLMKASWDKEKAAKDQEIKVVTDKMTQAWLDAARSQKERTALIQEKNDLAEKLRLLEEGGGAGVNGEGISVGRDQQDLIEALQKSLQEANDKALVLESKVQDLSAKAIEEEEKLNRVNEDMKAASEAKCAELELERDGLQVRLVELEAASQAKLDEIGSRLKELQDETSAAKGQLIDTQNKLNEEIESRQREESENEDKLKLFETELQESQNLLAKSEKLARGFEEKAKEQEALVAKRDQDIANLKLELQDIAGMVQSEEVDRMRKVWELEKKRLEEAIADNITVMTGLRSEIQTLESNEEELQEKIKALEASQVALTDLKTAADLEVARLQKSLKDTEEAFALERSALEGKITESESVLETRLSETKERVDELEIIAMSVEEWRERCEAMQLEMIQKTAAVEDLGLKLADAQTQEEALLQETDRLKKELEEKAAAVEATAIESSRVEVAALEEEREQLLVKISELEAALTLSVSAPRAASSGPADSESVLNRTELEEEIAALKQMVHELTAENAAVASDNKKLMQEHDILMEAHKHVETECLKLMDEVERLHSESLAVTSLGESEVTDKVDLMVHHETGTKTLIGQEELKTALNNVAVLTKDTSILVPSEKQSGQNQSATVIRLEGLLKDKQAMLDRLTQAHSLEMRDLRQRYVELDRSKAWEITQLNKELTDLESLIESKIFHEADLEEEVQLKQKQIDRLQQEISELKSQLAKYSNGSSSYGSTSDLPPSGLSSDRRANPSYSALSGSNGISKSPLSVDSTKSFTSSTDKVLFCEVCEVEGHDLVSCVAVFGDSKTSETSAVHASAPVFSEAEMEDDRPYCENCEEFGLHYTDECPNESLTY</sequence>
<feature type="compositionally biased region" description="Polar residues" evidence="7">
    <location>
        <begin position="146"/>
        <end position="161"/>
    </location>
</feature>
<feature type="compositionally biased region" description="Polar residues" evidence="7">
    <location>
        <begin position="116"/>
        <end position="138"/>
    </location>
</feature>
<feature type="region of interest" description="Disordered" evidence="7">
    <location>
        <begin position="92"/>
        <end position="234"/>
    </location>
</feature>
<feature type="region of interest" description="Disordered" evidence="7">
    <location>
        <begin position="1043"/>
        <end position="1087"/>
    </location>
</feature>
<dbReference type="GO" id="GO:0005874">
    <property type="term" value="C:microtubule"/>
    <property type="evidence" value="ECO:0007669"/>
    <property type="project" value="UniProtKB-KW"/>
</dbReference>
<evidence type="ECO:0000313" key="9">
    <source>
        <dbReference type="EMBL" id="KAG0008200.1"/>
    </source>
</evidence>
<feature type="coiled-coil region" evidence="6">
    <location>
        <begin position="357"/>
        <end position="559"/>
    </location>
</feature>
<keyword evidence="10" id="KW-1185">Reference proteome</keyword>
<evidence type="ECO:0000256" key="7">
    <source>
        <dbReference type="SAM" id="MobiDB-lite"/>
    </source>
</evidence>
<keyword evidence="2" id="KW-0963">Cytoplasm</keyword>
<comment type="subcellular location">
    <subcellularLocation>
        <location evidence="1">Cytoplasm</location>
        <location evidence="1">Cytoskeleton</location>
    </subcellularLocation>
</comment>
<organism evidence="9 10">
    <name type="scientific">Entomortierella chlamydospora</name>
    <dbReference type="NCBI Taxonomy" id="101097"/>
    <lineage>
        <taxon>Eukaryota</taxon>
        <taxon>Fungi</taxon>
        <taxon>Fungi incertae sedis</taxon>
        <taxon>Mucoromycota</taxon>
        <taxon>Mortierellomycotina</taxon>
        <taxon>Mortierellomycetes</taxon>
        <taxon>Mortierellales</taxon>
        <taxon>Mortierellaceae</taxon>
        <taxon>Entomortierella</taxon>
    </lineage>
</organism>
<evidence type="ECO:0000313" key="10">
    <source>
        <dbReference type="Proteomes" id="UP000703661"/>
    </source>
</evidence>
<evidence type="ECO:0000256" key="3">
    <source>
        <dbReference type="ARBA" id="ARBA00022701"/>
    </source>
</evidence>
<feature type="coiled-coil region" evidence="6">
    <location>
        <begin position="251"/>
        <end position="285"/>
    </location>
</feature>
<evidence type="ECO:0000256" key="1">
    <source>
        <dbReference type="ARBA" id="ARBA00004245"/>
    </source>
</evidence>
<evidence type="ECO:0000259" key="8">
    <source>
        <dbReference type="Pfam" id="PF16641"/>
    </source>
</evidence>
<feature type="coiled-coil region" evidence="6">
    <location>
        <begin position="727"/>
        <end position="794"/>
    </location>
</feature>
<reference evidence="9" key="1">
    <citation type="journal article" date="2020" name="Fungal Divers.">
        <title>Resolving the Mortierellaceae phylogeny through synthesis of multi-gene phylogenetics and phylogenomics.</title>
        <authorList>
            <person name="Vandepol N."/>
            <person name="Liber J."/>
            <person name="Desiro A."/>
            <person name="Na H."/>
            <person name="Kennedy M."/>
            <person name="Barry K."/>
            <person name="Grigoriev I.V."/>
            <person name="Miller A.N."/>
            <person name="O'Donnell K."/>
            <person name="Stajich J.E."/>
            <person name="Bonito G."/>
        </authorList>
    </citation>
    <scope>NUCLEOTIDE SEQUENCE</scope>
    <source>
        <strain evidence="9">NRRL 2769</strain>
    </source>
</reference>
<dbReference type="InterPro" id="IPR032108">
    <property type="entry name" value="CLIP1_ZNF"/>
</dbReference>
<dbReference type="Pfam" id="PF16641">
    <property type="entry name" value="CLIP1_ZNF"/>
    <property type="match status" value="1"/>
</dbReference>
<feature type="compositionally biased region" description="Polar residues" evidence="7">
    <location>
        <begin position="1068"/>
        <end position="1083"/>
    </location>
</feature>
<feature type="coiled-coil region" evidence="6">
    <location>
        <begin position="818"/>
        <end position="852"/>
    </location>
</feature>